<dbReference type="GO" id="GO:0004197">
    <property type="term" value="F:cysteine-type endopeptidase activity"/>
    <property type="evidence" value="ECO:0007669"/>
    <property type="project" value="InterPro"/>
</dbReference>
<dbReference type="Pfam" id="PF03568">
    <property type="entry name" value="Separin_C"/>
    <property type="match status" value="1"/>
</dbReference>
<feature type="compositionally biased region" description="Low complexity" evidence="5">
    <location>
        <begin position="118"/>
        <end position="132"/>
    </location>
</feature>
<sequence>MIAANDCSPPSKVDNIRAGLNLPAPTPHTLRYLRAILGLDDSKPHNNIHATTKDVPNKPVRARNPSRTAGKPCRNGVSRVPVHESCDGQTPRLSPADRRQIATEVFNTTLKHLGQAAKGGQTASTSKTTGTTPLRRPTVQRALDELSPNKENKKDVVSPKKGSKQCAAPDLSVIADVSHVALKYLRECGDKEHTKAGTNDKSLDNASLILLDRTITLHLVAQAQCQLCEIHLSYMRAKTTQAHSVTEDASVARCLLGRPDAVDDTSAFGFTTSMQSQGLRLAILLGPKAITRQLLHALQPETVGSPAWMTIQGLQKKLHNAEQAGKQLRTISLALSKLYSIGQKSDGHQVAPTDLFELFCLALRLKFKSWKHLHHSPDPEVDVWRHFHAALKRLLATSTPSAPLMSVVQHLRVFQQLLRAGGANPGIPLGVIEAVITHTQGSTPHTEILLLAEEHMQGASGTMSLILCCYLTTSRLKMLPQDLDVTVDSIERTIIKFREESHMSPPDFQKLLVYSAHLRKATLEAMAVGKNVENDHNALPTAKSLQLSAARLIYVSSRLLLDNMQVSFAHARAGSGEAPSLGFLTTVVKTIEAVLTAEKWPVSQAPEIEATARDALISCSTMIQLLRGKYSSLVSNKTIKTAVVQLNVRMSNAFWVRLLQMVQERWELVEQRAMLQLSLRGLTDLPMAEQKAAYFSLKCEKLAVCYQELGDHQAAKSMLQNAIDFHIKDGILNDVVESLLSGHFRSAWSRHDLHGRSLAANLVLRVRWSLENPSAAGDSDILYDDPSLPPLHRAVLLEKQICAMGESSLNEHQLSHWQTRLQFILSLLDEPQYRVYRLRFANMMVQLALRKRMACSAFLIDAEQANSLLASRKSGDKKPFLHEFESGLVAIFTLQFAFLTGQTTNGPLEEKIKRLSEIIQPCKTIEDADKVFADIENTVFPLRLSIDWAMTFGHPAVALVASETLYHVIELTNHPPEAKLSVLLQLCKIHNALQDVRSAATTIARADKLLDTVESRALLEVELALSHVEHCLSVETYEECLNWLDRARDAWDAQKGTGESSSSKSRLKEQTLLCTAAHLASRLAFLQGRLSEATVCGRQAAKIAGVIWLSIEKACKADSSSMQSSADDQHVSGITLDLSRLTLSHHSAQPLKGSAVAYWPQIALYCSVLSNLATLNAHCGLYQAATWFYEEGLKVARKAGQHDLEAGVISNRALLHARAGQLDKARQDLDDLALIPNDKLRPPNQTLVLINRGDVQLLLGDFCSAEHCVKQARLLLKPDLTPTKCTPVVSGAGKKASRTVAKTPARKTTARSRTQTAQAAAKATAAKACLPTPTVELRALAEGLSALESGLQLCTNRRNGSAEMEPDCVADADPQNPRKSVADALALVQTALKLFSEDADNNVLAETAMALPVRYRSSRKSGRVSFVQDPALLVRAGKLPELGEKKGQKRANESRGREGKALISEAYQILSGLRDCPQSRISSDIIHTTHKILAQISLLSTALGHPFVTSSKELVFDKCLPLDLARKRERLITLSEQATTDPGNVQCWPSVGVDQVSQDSEDLDIDLDIELDSLPASWSIVSLGLSDDRSELLVARLNAGRSPFIVRIPLTRPEASETETEDLDFDKAKAELQDIIAQANSSSHDPRGCSADKSLRKAWYNERKALDQQLATLLDNMENVWFGGFRGLLSAPEIDDNALLRFGQSFSKMLNRHLPSRRKASKSVDTKIELHSHVLELFVTLGHPREAELEDAIVDLLYFVIDILQFNGERNAYDEIDFDAMLVEVLDALHSYHEEHSRRAQENPNSHVILVLDKELQAFPWESMPCLRGRPVSRMPSLGAIWQRLKVIQDQSSQNDGYTIPSTEGTYILNPSSDLTSTQEMFGQAFMTQLSQFKAIVNRPPGESEFEEALHNRPLMLYFGHGGGAQYIRGCKIRRMDKCAVTLLMGCSSAKLTECGVYEPYGMPWNYLQAGSPAVVGNLWDVTDRDIDRFAMKLMNQWGLIQGTTEGGGSSAKTGATGKSGKTRSTEGEKMGAVSLDQAVAEARDECLLKYLNGAAPVMYGVPVFLK</sequence>
<accession>A0AAN6F0G6</accession>
<feature type="domain" description="Peptidase C50" evidence="6">
    <location>
        <begin position="1862"/>
        <end position="1958"/>
    </location>
</feature>
<comment type="caution">
    <text evidence="7">The sequence shown here is derived from an EMBL/GenBank/DDBJ whole genome shotgun (WGS) entry which is preliminary data.</text>
</comment>
<evidence type="ECO:0000256" key="2">
    <source>
        <dbReference type="ARBA" id="ARBA00012489"/>
    </source>
</evidence>
<organism evidence="7 8">
    <name type="scientific">Exophiala dermatitidis</name>
    <name type="common">Black yeast-like fungus</name>
    <name type="synonym">Wangiella dermatitidis</name>
    <dbReference type="NCBI Taxonomy" id="5970"/>
    <lineage>
        <taxon>Eukaryota</taxon>
        <taxon>Fungi</taxon>
        <taxon>Dikarya</taxon>
        <taxon>Ascomycota</taxon>
        <taxon>Pezizomycotina</taxon>
        <taxon>Eurotiomycetes</taxon>
        <taxon>Chaetothyriomycetidae</taxon>
        <taxon>Chaetothyriales</taxon>
        <taxon>Herpotrichiellaceae</taxon>
        <taxon>Exophiala</taxon>
    </lineage>
</organism>
<feature type="region of interest" description="Disordered" evidence="5">
    <location>
        <begin position="47"/>
        <end position="95"/>
    </location>
</feature>
<comment type="catalytic activity">
    <reaction evidence="1">
        <text>All bonds known to be hydrolyzed by this endopeptidase have arginine in P1 and an acidic residue in P4. P6 is often occupied by an acidic residue or by a hydroxy-amino-acid residue, the phosphorylation of which enhances cleavage.</text>
        <dbReference type="EC" id="3.4.22.49"/>
    </reaction>
</comment>
<dbReference type="EC" id="3.4.22.49" evidence="2"/>
<protein>
    <recommendedName>
        <fullName evidence="2">separase</fullName>
        <ecNumber evidence="2">3.4.22.49</ecNumber>
    </recommendedName>
</protein>
<dbReference type="PANTHER" id="PTHR12792">
    <property type="entry name" value="EXTRA SPINDLE POLES 1-RELATED"/>
    <property type="match status" value="1"/>
</dbReference>
<dbReference type="GO" id="GO:0072686">
    <property type="term" value="C:mitotic spindle"/>
    <property type="evidence" value="ECO:0007669"/>
    <property type="project" value="TreeGrafter"/>
</dbReference>
<reference evidence="7" key="1">
    <citation type="submission" date="2023-01" db="EMBL/GenBank/DDBJ databases">
        <title>Exophiala dermititidis isolated from Cystic Fibrosis Patient.</title>
        <authorList>
            <person name="Kurbessoian T."/>
            <person name="Crocker A."/>
            <person name="Murante D."/>
            <person name="Hogan D.A."/>
            <person name="Stajich J.E."/>
        </authorList>
    </citation>
    <scope>NUCLEOTIDE SEQUENCE</scope>
    <source>
        <strain evidence="7">Ex8</strain>
    </source>
</reference>
<feature type="region of interest" description="Disordered" evidence="5">
    <location>
        <begin position="114"/>
        <end position="138"/>
    </location>
</feature>
<dbReference type="GO" id="GO:0005634">
    <property type="term" value="C:nucleus"/>
    <property type="evidence" value="ECO:0007669"/>
    <property type="project" value="InterPro"/>
</dbReference>
<evidence type="ECO:0000256" key="5">
    <source>
        <dbReference type="SAM" id="MobiDB-lite"/>
    </source>
</evidence>
<dbReference type="PROSITE" id="PS51700">
    <property type="entry name" value="SEPARIN"/>
    <property type="match status" value="1"/>
</dbReference>
<dbReference type="InterPro" id="IPR030397">
    <property type="entry name" value="SEPARIN_core_dom"/>
</dbReference>
<feature type="region of interest" description="Disordered" evidence="5">
    <location>
        <begin position="2005"/>
        <end position="2029"/>
    </location>
</feature>
<dbReference type="PANTHER" id="PTHR12792:SF0">
    <property type="entry name" value="SEPARIN"/>
    <property type="match status" value="1"/>
</dbReference>
<dbReference type="InterPro" id="IPR011990">
    <property type="entry name" value="TPR-like_helical_dom_sf"/>
</dbReference>
<name>A0AAN6F0G6_EXODE</name>
<dbReference type="GO" id="GO:0006508">
    <property type="term" value="P:proteolysis"/>
    <property type="evidence" value="ECO:0007669"/>
    <property type="project" value="InterPro"/>
</dbReference>
<proteinExistence type="predicted"/>
<evidence type="ECO:0000256" key="3">
    <source>
        <dbReference type="ARBA" id="ARBA00022801"/>
    </source>
</evidence>
<dbReference type="GO" id="GO:0044732">
    <property type="term" value="C:mitotic spindle pole body"/>
    <property type="evidence" value="ECO:0007669"/>
    <property type="project" value="TreeGrafter"/>
</dbReference>
<feature type="compositionally biased region" description="Low complexity" evidence="5">
    <location>
        <begin position="2011"/>
        <end position="2020"/>
    </location>
</feature>
<evidence type="ECO:0000313" key="8">
    <source>
        <dbReference type="Proteomes" id="UP001161757"/>
    </source>
</evidence>
<keyword evidence="4" id="KW-0159">Chromosome partition</keyword>
<dbReference type="Gene3D" id="1.25.40.10">
    <property type="entry name" value="Tetratricopeptide repeat domain"/>
    <property type="match status" value="1"/>
</dbReference>
<evidence type="ECO:0000313" key="7">
    <source>
        <dbReference type="EMBL" id="KAJ8994623.1"/>
    </source>
</evidence>
<dbReference type="SUPFAM" id="SSF48452">
    <property type="entry name" value="TPR-like"/>
    <property type="match status" value="1"/>
</dbReference>
<keyword evidence="3 7" id="KW-0378">Hydrolase</keyword>
<dbReference type="GO" id="GO:0005737">
    <property type="term" value="C:cytoplasm"/>
    <property type="evidence" value="ECO:0007669"/>
    <property type="project" value="TreeGrafter"/>
</dbReference>
<dbReference type="EMBL" id="JAJGCB010000002">
    <property type="protein sequence ID" value="KAJ8994623.1"/>
    <property type="molecule type" value="Genomic_DNA"/>
</dbReference>
<dbReference type="InterPro" id="IPR005314">
    <property type="entry name" value="Peptidase_C50"/>
</dbReference>
<dbReference type="GO" id="GO:0051307">
    <property type="term" value="P:meiotic chromosome separation"/>
    <property type="evidence" value="ECO:0007669"/>
    <property type="project" value="TreeGrafter"/>
</dbReference>
<dbReference type="Proteomes" id="UP001161757">
    <property type="component" value="Unassembled WGS sequence"/>
</dbReference>
<evidence type="ECO:0000256" key="1">
    <source>
        <dbReference type="ARBA" id="ARBA00000451"/>
    </source>
</evidence>
<evidence type="ECO:0000256" key="4">
    <source>
        <dbReference type="ARBA" id="ARBA00022829"/>
    </source>
</evidence>
<gene>
    <name evidence="7" type="primary">ESP1</name>
    <name evidence="7" type="ORF">HRR80_001334</name>
</gene>
<evidence type="ECO:0000259" key="6">
    <source>
        <dbReference type="PROSITE" id="PS51700"/>
    </source>
</evidence>